<dbReference type="SUPFAM" id="SSF55620">
    <property type="entry name" value="Tetrahydrobiopterin biosynthesis enzymes-like"/>
    <property type="match status" value="1"/>
</dbReference>
<evidence type="ECO:0000259" key="14">
    <source>
        <dbReference type="PROSITE" id="PS51195"/>
    </source>
</evidence>
<organism evidence="16 17">
    <name type="scientific">Phytophthora kernoviae</name>
    <dbReference type="NCBI Taxonomy" id="325452"/>
    <lineage>
        <taxon>Eukaryota</taxon>
        <taxon>Sar</taxon>
        <taxon>Stramenopiles</taxon>
        <taxon>Oomycota</taxon>
        <taxon>Peronosporomycetes</taxon>
        <taxon>Peronosporales</taxon>
        <taxon>Peronosporaceae</taxon>
        <taxon>Phytophthora</taxon>
    </lineage>
</organism>
<keyword evidence="3" id="KW-0547">Nucleotide-binding</keyword>
<evidence type="ECO:0000313" key="16">
    <source>
        <dbReference type="EMBL" id="RLN66990.1"/>
    </source>
</evidence>
<dbReference type="EMBL" id="MBAD02000893">
    <property type="protein sequence ID" value="RLN61506.1"/>
    <property type="molecule type" value="Genomic_DNA"/>
</dbReference>
<evidence type="ECO:0000259" key="11">
    <source>
        <dbReference type="PROSITE" id="PS50053"/>
    </source>
</evidence>
<evidence type="ECO:0000256" key="8">
    <source>
        <dbReference type="PROSITE-ProRule" id="PRU00552"/>
    </source>
</evidence>
<keyword evidence="10" id="KW-1133">Transmembrane helix</keyword>
<keyword evidence="10" id="KW-0472">Membrane</keyword>
<dbReference type="EMBL" id="MBDO02000029">
    <property type="protein sequence ID" value="RLN66990.1"/>
    <property type="molecule type" value="Genomic_DNA"/>
</dbReference>
<dbReference type="InterPro" id="IPR000629">
    <property type="entry name" value="RNA-helicase_DEAD-box_CS"/>
</dbReference>
<evidence type="ECO:0000256" key="6">
    <source>
        <dbReference type="ARBA" id="ARBA00022840"/>
    </source>
</evidence>
<dbReference type="GO" id="GO:0016787">
    <property type="term" value="F:hydrolase activity"/>
    <property type="evidence" value="ECO:0007669"/>
    <property type="project" value="UniProtKB-KW"/>
</dbReference>
<evidence type="ECO:0000256" key="9">
    <source>
        <dbReference type="SAM" id="MobiDB-lite"/>
    </source>
</evidence>
<dbReference type="AlphaFoldDB" id="A0A3F2S0E4"/>
<proteinExistence type="inferred from homology"/>
<dbReference type="InterPro" id="IPR000626">
    <property type="entry name" value="Ubiquitin-like_dom"/>
</dbReference>
<keyword evidence="6" id="KW-0067">ATP-binding</keyword>
<dbReference type="InterPro" id="IPR001650">
    <property type="entry name" value="Helicase_C-like"/>
</dbReference>
<accession>A0A3F2S0E4</accession>
<dbReference type="Gene3D" id="3.30.479.10">
    <property type="entry name" value="6-pyruvoyl tetrahydropterin synthase/QueD"/>
    <property type="match status" value="1"/>
</dbReference>
<evidence type="ECO:0000256" key="1">
    <source>
        <dbReference type="ARBA" id="ARBA00005126"/>
    </source>
</evidence>
<feature type="region of interest" description="Disordered" evidence="9">
    <location>
        <begin position="1092"/>
        <end position="1117"/>
    </location>
</feature>
<feature type="domain" description="DEAD-box RNA helicase Q" evidence="14">
    <location>
        <begin position="712"/>
        <end position="740"/>
    </location>
</feature>
<feature type="transmembrane region" description="Helical" evidence="10">
    <location>
        <begin position="230"/>
        <end position="249"/>
    </location>
</feature>
<dbReference type="PROSITE" id="PS50053">
    <property type="entry name" value="UBIQUITIN_2"/>
    <property type="match status" value="1"/>
</dbReference>
<gene>
    <name evidence="15" type="ORF">BBJ29_007298</name>
    <name evidence="16" type="ORF">BBP00_00001909</name>
</gene>
<keyword evidence="7" id="KW-0783">Tetrahydrobiopterin biosynthesis</keyword>
<dbReference type="CDD" id="cd18787">
    <property type="entry name" value="SF2_C_DEAD"/>
    <property type="match status" value="1"/>
</dbReference>
<dbReference type="PROSITE" id="PS51195">
    <property type="entry name" value="Q_MOTIF"/>
    <property type="match status" value="1"/>
</dbReference>
<comment type="pathway">
    <text evidence="1">Cofactor biosynthesis; tetrahydrobiopterin biosynthesis; tetrahydrobiopterin from 7,8-dihydroneopterin triphosphate: step 1/3.</text>
</comment>
<dbReference type="InterPro" id="IPR025390">
    <property type="entry name" value="Dsc3_C"/>
</dbReference>
<keyword evidence="10" id="KW-0812">Transmembrane</keyword>
<keyword evidence="5" id="KW-0347">Helicase</keyword>
<dbReference type="GO" id="GO:0003676">
    <property type="term" value="F:nucleic acid binding"/>
    <property type="evidence" value="ECO:0007669"/>
    <property type="project" value="InterPro"/>
</dbReference>
<dbReference type="GO" id="GO:0003724">
    <property type="term" value="F:RNA helicase activity"/>
    <property type="evidence" value="ECO:0007669"/>
    <property type="project" value="InterPro"/>
</dbReference>
<evidence type="ECO:0000313" key="17">
    <source>
        <dbReference type="Proteomes" id="UP000277300"/>
    </source>
</evidence>
<dbReference type="GO" id="GO:0006729">
    <property type="term" value="P:tetrahydrobiopterin biosynthetic process"/>
    <property type="evidence" value="ECO:0007669"/>
    <property type="project" value="UniProtKB-UniPathway"/>
</dbReference>
<dbReference type="InterPro" id="IPR007115">
    <property type="entry name" value="6-PTP_synth/QueD"/>
</dbReference>
<dbReference type="SMART" id="SM00490">
    <property type="entry name" value="HELICc"/>
    <property type="match status" value="1"/>
</dbReference>
<dbReference type="PANTHER" id="PTHR47958">
    <property type="entry name" value="ATP-DEPENDENT RNA HELICASE DBP3"/>
    <property type="match status" value="1"/>
</dbReference>
<comment type="similarity">
    <text evidence="2">Belongs to the PTPS family.</text>
</comment>
<dbReference type="SUPFAM" id="SSF52540">
    <property type="entry name" value="P-loop containing nucleoside triphosphate hydrolases"/>
    <property type="match status" value="1"/>
</dbReference>
<dbReference type="Pfam" id="PF00271">
    <property type="entry name" value="Helicase_C"/>
    <property type="match status" value="1"/>
</dbReference>
<evidence type="ECO:0000313" key="18">
    <source>
        <dbReference type="Proteomes" id="UP000284657"/>
    </source>
</evidence>
<reference evidence="17 18" key="1">
    <citation type="submission" date="2018-07" db="EMBL/GenBank/DDBJ databases">
        <title>Genome sequencing of oomycete isolates from Chile give support for New Zealand origin for Phytophthora kernoviae and make available the first Nothophytophthora sp. genome.</title>
        <authorList>
            <person name="Studholme D.J."/>
            <person name="Sanfuentes E."/>
            <person name="Panda P."/>
            <person name="Hill R."/>
            <person name="Sambles C."/>
            <person name="Grant M."/>
            <person name="Williams N.M."/>
            <person name="Mcdougal R.L."/>
        </authorList>
    </citation>
    <scope>NUCLEOTIDE SEQUENCE [LARGE SCALE GENOMIC DNA]</scope>
    <source>
        <strain evidence="16">Chile6</strain>
        <strain evidence="15">Chile7</strain>
    </source>
</reference>
<dbReference type="Pfam" id="PF13373">
    <property type="entry name" value="Dsc3_C"/>
    <property type="match status" value="1"/>
</dbReference>
<dbReference type="FunFam" id="3.40.50.300:FF:000079">
    <property type="entry name" value="probable ATP-dependent RNA helicase DDX17"/>
    <property type="match status" value="1"/>
</dbReference>
<dbReference type="SMART" id="SM00487">
    <property type="entry name" value="DEXDc"/>
    <property type="match status" value="1"/>
</dbReference>
<feature type="domain" description="Helicase C-terminal" evidence="13">
    <location>
        <begin position="946"/>
        <end position="1092"/>
    </location>
</feature>
<feature type="compositionally biased region" description="Polar residues" evidence="9">
    <location>
        <begin position="305"/>
        <end position="321"/>
    </location>
</feature>
<evidence type="ECO:0000256" key="4">
    <source>
        <dbReference type="ARBA" id="ARBA00022801"/>
    </source>
</evidence>
<feature type="region of interest" description="Disordered" evidence="9">
    <location>
        <begin position="305"/>
        <end position="345"/>
    </location>
</feature>
<dbReference type="Gene3D" id="3.10.20.90">
    <property type="entry name" value="Phosphatidylinositol 3-kinase Catalytic Subunit, Chain A, domain 1"/>
    <property type="match status" value="1"/>
</dbReference>
<dbReference type="Proteomes" id="UP000284657">
    <property type="component" value="Unassembled WGS sequence"/>
</dbReference>
<evidence type="ECO:0000259" key="13">
    <source>
        <dbReference type="PROSITE" id="PS51194"/>
    </source>
</evidence>
<dbReference type="FunFam" id="3.40.50.300:FF:000008">
    <property type="entry name" value="ATP-dependent RNA helicase RhlB"/>
    <property type="match status" value="1"/>
</dbReference>
<dbReference type="PROSITE" id="PS51192">
    <property type="entry name" value="HELICASE_ATP_BIND_1"/>
    <property type="match status" value="1"/>
</dbReference>
<dbReference type="SMART" id="SM00213">
    <property type="entry name" value="UBQ"/>
    <property type="match status" value="1"/>
</dbReference>
<dbReference type="InterPro" id="IPR011545">
    <property type="entry name" value="DEAD/DEAH_box_helicase_dom"/>
</dbReference>
<dbReference type="GO" id="GO:0005524">
    <property type="term" value="F:ATP binding"/>
    <property type="evidence" value="ECO:0007669"/>
    <property type="project" value="UniProtKB-KW"/>
</dbReference>
<dbReference type="OrthoDB" id="196131at2759"/>
<dbReference type="Pfam" id="PF00270">
    <property type="entry name" value="DEAD"/>
    <property type="match status" value="1"/>
</dbReference>
<feature type="short sequence motif" description="Q motif" evidence="8">
    <location>
        <begin position="712"/>
        <end position="740"/>
    </location>
</feature>
<evidence type="ECO:0000259" key="12">
    <source>
        <dbReference type="PROSITE" id="PS51192"/>
    </source>
</evidence>
<sequence>MMEPENITEEKPLLSEESVGITINDDNNAKILLKIKTLSEKPLHLEIVPSASVAELKDLVKKKANAEGKFLRLIHQGKMLSDDKATLESCKVKNEDFIHCAISSAPPKTVVNQITAATDSDPEDRDDPATRRGFDRLRDRLSREEIQALRLYFYPQLSVYISQADRVPGESSEDRIYRLEEEWMASQGPQSEFALNVVPTARIALDTQIDMNGMNNSILAADNEGTGTEFLWGFLMGLLLGVFMLLMLLDRSVPRKQKVGLLLGVSMNFFLTNQNLCREVSVHPVLLICSKFMPALEEDNQQITAAQPDQSTISQVQSTDGQTDDRHPKRRKRNSTGSNNGMGKELTLEQKAIVKNYVTRTIAEGAVKCSYCNKEISSRNIDRWASHLRGCAKTPDDIKTQIQPFRGNSPPPAEDPVRVIQPPVKTLDLSGEHIPTAGIVMPIAPSTTTTHLSAPSVNPMGTCYNEVFKVHVSKDYMKFNAAHFIAYKGFREKLHGHNYRLAVTITGQVGPDGYVVDFGEIKKISRVICKDLNESFLVPMNSDALKISFDETNVHILTEDMAKFSFPKADCSLLPIVHSSAEELAIYISNQLIDAFTMVALLERGARKIEVSISEANQQFASYERTIMAGGGGYGGGGGGGGRGGGGFGGNGDLGSNLDTHIQWDMSKLPVFEKNFYYEHPDVTRRSEEEYDNWKRENQIIVSGKGVPKCVLSFEEASFPEYVLEEVVRLGFDKPTAIQCQGWPMALSGRDMVGISATGSGKTLAFLLPAIVHINAQPYLQPGDGPIVLMIAPTRELAVQIQQECNKFGASSKIKNTCVYGGVPKGGQIADLRRGVEICICTPGRMIDMLSMGKTNLRRVTYLVLDEADRMLDMGFEPQLRKIVSQIRPDRQTLMWSATWPKEIVTLAHDFLTDFIQVTVGSLDLTANKRIKQIVEVMDDHQKYSSLQDHLRDIYEGGRIIIFCETKRGADELSRNLRNTRYICKAIHGNKSQEERDYVLREFKEGRTQILVATDVASRGLDIKDIRYVVNFDMPKNIEDYIHRIGRTARAGNKGTSISFFTPGTNSRLAAPLVGIMEEAEQEVPRELRALVGRGGGGGGGRGRGGYGGGGRGRGRW</sequence>
<dbReference type="InterPro" id="IPR014001">
    <property type="entry name" value="Helicase_ATP-bd"/>
</dbReference>
<feature type="domain" description="Helicase ATP-binding" evidence="12">
    <location>
        <begin position="743"/>
        <end position="918"/>
    </location>
</feature>
<dbReference type="CDD" id="cd17966">
    <property type="entry name" value="DEADc_DDX5_DDX17"/>
    <property type="match status" value="1"/>
</dbReference>
<dbReference type="PROSITE" id="PS00039">
    <property type="entry name" value="DEAD_ATP_HELICASE"/>
    <property type="match status" value="1"/>
</dbReference>
<name>A0A3F2S0E4_9STRA</name>
<feature type="compositionally biased region" description="Gly residues" evidence="9">
    <location>
        <begin position="1093"/>
        <end position="1117"/>
    </location>
</feature>
<dbReference type="Pfam" id="PF01242">
    <property type="entry name" value="PTPS"/>
    <property type="match status" value="1"/>
</dbReference>
<dbReference type="SUPFAM" id="SSF54236">
    <property type="entry name" value="Ubiquitin-like"/>
    <property type="match status" value="1"/>
</dbReference>
<dbReference type="PROSITE" id="PS51194">
    <property type="entry name" value="HELICASE_CTER"/>
    <property type="match status" value="1"/>
</dbReference>
<evidence type="ECO:0000256" key="3">
    <source>
        <dbReference type="ARBA" id="ARBA00022741"/>
    </source>
</evidence>
<keyword evidence="4" id="KW-0378">Hydrolase</keyword>
<evidence type="ECO:0000256" key="10">
    <source>
        <dbReference type="SAM" id="Phobius"/>
    </source>
</evidence>
<dbReference type="Proteomes" id="UP000277300">
    <property type="component" value="Unassembled WGS sequence"/>
</dbReference>
<dbReference type="InterPro" id="IPR027417">
    <property type="entry name" value="P-loop_NTPase"/>
</dbReference>
<dbReference type="UniPathway" id="UPA00849">
    <property type="reaction ID" value="UER00819"/>
</dbReference>
<protein>
    <submittedName>
        <fullName evidence="16">Uncharacterized protein</fullName>
    </submittedName>
</protein>
<evidence type="ECO:0000256" key="5">
    <source>
        <dbReference type="ARBA" id="ARBA00022806"/>
    </source>
</evidence>
<dbReference type="InterPro" id="IPR029071">
    <property type="entry name" value="Ubiquitin-like_domsf"/>
</dbReference>
<dbReference type="Gene3D" id="3.40.50.300">
    <property type="entry name" value="P-loop containing nucleotide triphosphate hydrolases"/>
    <property type="match status" value="2"/>
</dbReference>
<comment type="caution">
    <text evidence="16">The sequence shown here is derived from an EMBL/GenBank/DDBJ whole genome shotgun (WGS) entry which is preliminary data.</text>
</comment>
<evidence type="ECO:0000313" key="15">
    <source>
        <dbReference type="EMBL" id="RLN61506.1"/>
    </source>
</evidence>
<dbReference type="InterPro" id="IPR038418">
    <property type="entry name" value="6-PTP_synth/QueD_sf"/>
</dbReference>
<evidence type="ECO:0000256" key="2">
    <source>
        <dbReference type="ARBA" id="ARBA00009164"/>
    </source>
</evidence>
<dbReference type="Pfam" id="PF00240">
    <property type="entry name" value="ubiquitin"/>
    <property type="match status" value="1"/>
</dbReference>
<dbReference type="InterPro" id="IPR014014">
    <property type="entry name" value="RNA_helicase_DEAD_Q_motif"/>
</dbReference>
<evidence type="ECO:0000256" key="7">
    <source>
        <dbReference type="ARBA" id="ARBA00023007"/>
    </source>
</evidence>
<feature type="domain" description="Ubiquitin-like" evidence="11">
    <location>
        <begin position="31"/>
        <end position="99"/>
    </location>
</feature>